<comment type="caution">
    <text evidence="9">The sequence shown here is derived from an EMBL/GenBank/DDBJ whole genome shotgun (WGS) entry which is preliminary data.</text>
</comment>
<feature type="transmembrane region" description="Helical" evidence="6">
    <location>
        <begin position="692"/>
        <end position="714"/>
    </location>
</feature>
<feature type="transmembrane region" description="Helical" evidence="6">
    <location>
        <begin position="390"/>
        <end position="415"/>
    </location>
</feature>
<evidence type="ECO:0000259" key="7">
    <source>
        <dbReference type="Pfam" id="PF02687"/>
    </source>
</evidence>
<dbReference type="GO" id="GO:0022857">
    <property type="term" value="F:transmembrane transporter activity"/>
    <property type="evidence" value="ECO:0007669"/>
    <property type="project" value="TreeGrafter"/>
</dbReference>
<dbReference type="EMBL" id="QTJU01000003">
    <property type="protein sequence ID" value="RFM28294.1"/>
    <property type="molecule type" value="Genomic_DNA"/>
</dbReference>
<evidence type="ECO:0000256" key="2">
    <source>
        <dbReference type="ARBA" id="ARBA00022475"/>
    </source>
</evidence>
<dbReference type="Pfam" id="PF02687">
    <property type="entry name" value="FtsX"/>
    <property type="match status" value="2"/>
</dbReference>
<keyword evidence="3 6" id="KW-0812">Transmembrane</keyword>
<keyword evidence="10" id="KW-1185">Reference proteome</keyword>
<comment type="subcellular location">
    <subcellularLocation>
        <location evidence="1">Cell membrane</location>
        <topology evidence="1">Multi-pass membrane protein</topology>
    </subcellularLocation>
</comment>
<organism evidence="9 10">
    <name type="scientific">Deminuibacter soli</name>
    <dbReference type="NCBI Taxonomy" id="2291815"/>
    <lineage>
        <taxon>Bacteria</taxon>
        <taxon>Pseudomonadati</taxon>
        <taxon>Bacteroidota</taxon>
        <taxon>Chitinophagia</taxon>
        <taxon>Chitinophagales</taxon>
        <taxon>Chitinophagaceae</taxon>
        <taxon>Deminuibacter</taxon>
    </lineage>
</organism>
<feature type="transmembrane region" description="Helical" evidence="6">
    <location>
        <begin position="21"/>
        <end position="43"/>
    </location>
</feature>
<dbReference type="OrthoDB" id="1451596at2"/>
<dbReference type="InterPro" id="IPR025857">
    <property type="entry name" value="MacB_PCD"/>
</dbReference>
<feature type="transmembrane region" description="Helical" evidence="6">
    <location>
        <begin position="343"/>
        <end position="370"/>
    </location>
</feature>
<feature type="transmembrane region" description="Helical" evidence="6">
    <location>
        <begin position="297"/>
        <end position="318"/>
    </location>
</feature>
<evidence type="ECO:0000313" key="9">
    <source>
        <dbReference type="EMBL" id="RFM28294.1"/>
    </source>
</evidence>
<evidence type="ECO:0000256" key="6">
    <source>
        <dbReference type="SAM" id="Phobius"/>
    </source>
</evidence>
<feature type="transmembrane region" description="Helical" evidence="6">
    <location>
        <begin position="741"/>
        <end position="761"/>
    </location>
</feature>
<dbReference type="PANTHER" id="PTHR30572:SF18">
    <property type="entry name" value="ABC-TYPE MACROLIDE FAMILY EXPORT SYSTEM PERMEASE COMPONENT 2"/>
    <property type="match status" value="1"/>
</dbReference>
<proteinExistence type="predicted"/>
<feature type="domain" description="ABC3 transporter permease C-terminal" evidence="7">
    <location>
        <begin position="302"/>
        <end position="416"/>
    </location>
</feature>
<gene>
    <name evidence="9" type="ORF">DXN05_12340</name>
</gene>
<dbReference type="Pfam" id="PF12704">
    <property type="entry name" value="MacB_PCD"/>
    <property type="match status" value="1"/>
</dbReference>
<keyword evidence="2" id="KW-1003">Cell membrane</keyword>
<dbReference type="PANTHER" id="PTHR30572">
    <property type="entry name" value="MEMBRANE COMPONENT OF TRANSPORTER-RELATED"/>
    <property type="match status" value="1"/>
</dbReference>
<dbReference type="InterPro" id="IPR003838">
    <property type="entry name" value="ABC3_permease_C"/>
</dbReference>
<dbReference type="RefSeq" id="WP_116847540.1">
    <property type="nucleotide sequence ID" value="NZ_QTJU01000003.1"/>
</dbReference>
<keyword evidence="5 6" id="KW-0472">Membrane</keyword>
<feature type="domain" description="ABC3 transporter permease C-terminal" evidence="7">
    <location>
        <begin position="695"/>
        <end position="805"/>
    </location>
</feature>
<reference evidence="9 10" key="1">
    <citation type="submission" date="2018-08" db="EMBL/GenBank/DDBJ databases">
        <title>Chitinophagaceae sp. K23C18032701, a novel bacterium isolated from forest soil.</title>
        <authorList>
            <person name="Wang C."/>
        </authorList>
    </citation>
    <scope>NUCLEOTIDE SEQUENCE [LARGE SCALE GENOMIC DNA]</scope>
    <source>
        <strain evidence="9 10">K23C18032701</strain>
    </source>
</reference>
<dbReference type="AlphaFoldDB" id="A0A3E1NKD9"/>
<dbReference type="InterPro" id="IPR050250">
    <property type="entry name" value="Macrolide_Exporter_MacB"/>
</dbReference>
<evidence type="ECO:0000259" key="8">
    <source>
        <dbReference type="Pfam" id="PF12704"/>
    </source>
</evidence>
<feature type="transmembrane region" description="Helical" evidence="6">
    <location>
        <begin position="773"/>
        <end position="793"/>
    </location>
</feature>
<keyword evidence="4 6" id="KW-1133">Transmembrane helix</keyword>
<evidence type="ECO:0000256" key="4">
    <source>
        <dbReference type="ARBA" id="ARBA00022989"/>
    </source>
</evidence>
<sequence>MFAHYFRVAFRNFWRNKIFSGINILGLSIGISSALVLFLIAYYEFSFDRFEKDRSHIYRVVMEVRGNDQVNYTASALAPLAEAASRELTGLENVVPLMQFQGNTKAKVQLPAAAGAPPDVYKSQPGIIFTSQQYFSLLPYQWLAGSAATALSKPFAVVLTQSRAEQYFPGKTAQQVIGKTITYNDSIRTTVAGVVHDLDEHTFFNAAEFISLPTVAQTNLQDNFMMHTWNDWMSYSQLFIQLSHGTTQAAMEKSLNQLLHRNYNGDAPALTLHLQPLSDVHFQYETPEHRTAHKPTLFGLLAIAAFLLLLGCINFINLTTAHSAQRAREIGIRKTMGSMRPQLVTQFLCETLFITTLATMLSIGIMPLLLNIFRHFIPDGLHAELLQQPSLLVFLLLLTLGVSFLAGFYPAMVLSGFKPVKVLKNQVFTDQTNKAWVRKTLTVSQFVIAQFFVIATVMVSKQIHYSLQKDLGFRKDAIVNFSAPYDTARNKPALLLQKIKAIPEIQQASLGFLPPATDGPAYTNILYNDGKQDINANVQIRWGDTGFLRLYNIQLVAGRNVLQSDTIKEFLVNETYARIMHFTNPAAAVGHMLLFNGKQLPIVGVMHDFHEQSLHGAIGPIVFAANNSHSNFFHILLYPQLQNMHTWTTALAELELVYKQVYPDSDFEYRFFDEEIARFYAAEQQTVYLLKWATGLAILISCLGLFGLVIFTTTTRKKEIGIRKVLGASVVQIVSILSTDFLKLVLIAFLIAAPAAWWAVYHWLQDFAYRTTMSWWVFALCGVAMLVVALLTLSLQTIRAAMTNPVKSLRTE</sequence>
<dbReference type="GO" id="GO:0005886">
    <property type="term" value="C:plasma membrane"/>
    <property type="evidence" value="ECO:0007669"/>
    <property type="project" value="UniProtKB-SubCell"/>
</dbReference>
<protein>
    <submittedName>
        <fullName evidence="9">ABC transporter permease</fullName>
    </submittedName>
</protein>
<name>A0A3E1NKD9_9BACT</name>
<evidence type="ECO:0000256" key="5">
    <source>
        <dbReference type="ARBA" id="ARBA00023136"/>
    </source>
</evidence>
<evidence type="ECO:0000313" key="10">
    <source>
        <dbReference type="Proteomes" id="UP000261284"/>
    </source>
</evidence>
<feature type="transmembrane region" description="Helical" evidence="6">
    <location>
        <begin position="436"/>
        <end position="459"/>
    </location>
</feature>
<accession>A0A3E1NKD9</accession>
<evidence type="ECO:0000256" key="3">
    <source>
        <dbReference type="ARBA" id="ARBA00022692"/>
    </source>
</evidence>
<dbReference type="Proteomes" id="UP000261284">
    <property type="component" value="Unassembled WGS sequence"/>
</dbReference>
<evidence type="ECO:0000256" key="1">
    <source>
        <dbReference type="ARBA" id="ARBA00004651"/>
    </source>
</evidence>
<feature type="domain" description="MacB-like periplasmic core" evidence="8">
    <location>
        <begin position="20"/>
        <end position="257"/>
    </location>
</feature>